<keyword evidence="3" id="KW-1185">Reference proteome</keyword>
<dbReference type="PANTHER" id="PTHR19328:SF13">
    <property type="entry name" value="HIPL1 PROTEIN"/>
    <property type="match status" value="1"/>
</dbReference>
<dbReference type="InterPro" id="IPR011041">
    <property type="entry name" value="Quinoprot_gluc/sorb_DH_b-prop"/>
</dbReference>
<evidence type="ECO:0000313" key="2">
    <source>
        <dbReference type="EMBL" id="MFC6714255.1"/>
    </source>
</evidence>
<proteinExistence type="predicted"/>
<feature type="domain" description="Glucose/Sorbosone dehydrogenase" evidence="1">
    <location>
        <begin position="11"/>
        <end position="205"/>
    </location>
</feature>
<dbReference type="Proteomes" id="UP001596356">
    <property type="component" value="Unassembled WGS sequence"/>
</dbReference>
<dbReference type="PANTHER" id="PTHR19328">
    <property type="entry name" value="HEDGEHOG-INTERACTING PROTEIN"/>
    <property type="match status" value="1"/>
</dbReference>
<dbReference type="InterPro" id="IPR011042">
    <property type="entry name" value="6-blade_b-propeller_TolB-like"/>
</dbReference>
<evidence type="ECO:0000259" key="1">
    <source>
        <dbReference type="Pfam" id="PF07995"/>
    </source>
</evidence>
<name>A0ABW2AUW5_9MICO</name>
<dbReference type="RefSeq" id="WP_377822608.1">
    <property type="nucleotide sequence ID" value="NZ_JBHSWJ010000002.1"/>
</dbReference>
<reference evidence="3" key="1">
    <citation type="journal article" date="2019" name="Int. J. Syst. Evol. Microbiol.">
        <title>The Global Catalogue of Microorganisms (GCM) 10K type strain sequencing project: providing services to taxonomists for standard genome sequencing and annotation.</title>
        <authorList>
            <consortium name="The Broad Institute Genomics Platform"/>
            <consortium name="The Broad Institute Genome Sequencing Center for Infectious Disease"/>
            <person name="Wu L."/>
            <person name="Ma J."/>
        </authorList>
    </citation>
    <scope>NUCLEOTIDE SEQUENCE [LARGE SCALE GENOMIC DNA]</scope>
    <source>
        <strain evidence="3">NBRC 106593</strain>
    </source>
</reference>
<dbReference type="Gene3D" id="2.120.10.30">
    <property type="entry name" value="TolB, C-terminal domain"/>
    <property type="match status" value="1"/>
</dbReference>
<protein>
    <submittedName>
        <fullName evidence="2">PQQ-dependent sugar dehydrogenase</fullName>
    </submittedName>
</protein>
<dbReference type="Pfam" id="PF07995">
    <property type="entry name" value="GSDH"/>
    <property type="match status" value="1"/>
</dbReference>
<sequence length="223" mass="24051">MQTLLTGIQRNVYHNGGRLRFGPDGMLYVSTGDALNSANAQRLTGAGSLNGKILRMTRTGGIPAGNPFNSYVWSYGHRNPQGLAFDAQGRLWEQEFGNNVMDETNLIVRGGNYGWPQCEGTTGSCGGSLIAPKQTYPTSAGSCSGLAIVASVVYVACARGQRMYREQISGSSLVNSQQYFAGTYGRLRTIEPAPGGNLWLTTTNDRDSTPNNSTEKVIRVDLR</sequence>
<accession>A0ABW2AUW5</accession>
<comment type="caution">
    <text evidence="2">The sequence shown here is derived from an EMBL/GenBank/DDBJ whole genome shotgun (WGS) entry which is preliminary data.</text>
</comment>
<gene>
    <name evidence="2" type="ORF">ACFQBT_10700</name>
</gene>
<dbReference type="EMBL" id="JBHSWJ010000002">
    <property type="protein sequence ID" value="MFC6714255.1"/>
    <property type="molecule type" value="Genomic_DNA"/>
</dbReference>
<dbReference type="SUPFAM" id="SSF50952">
    <property type="entry name" value="Soluble quinoprotein glucose dehydrogenase"/>
    <property type="match status" value="1"/>
</dbReference>
<dbReference type="InterPro" id="IPR012938">
    <property type="entry name" value="Glc/Sorbosone_DH"/>
</dbReference>
<organism evidence="2 3">
    <name type="scientific">Branchiibius cervicis</name>
    <dbReference type="NCBI Taxonomy" id="908252"/>
    <lineage>
        <taxon>Bacteria</taxon>
        <taxon>Bacillati</taxon>
        <taxon>Actinomycetota</taxon>
        <taxon>Actinomycetes</taxon>
        <taxon>Micrococcales</taxon>
        <taxon>Dermacoccaceae</taxon>
        <taxon>Branchiibius</taxon>
    </lineage>
</organism>
<evidence type="ECO:0000313" key="3">
    <source>
        <dbReference type="Proteomes" id="UP001596356"/>
    </source>
</evidence>